<feature type="region of interest" description="Disordered" evidence="9">
    <location>
        <begin position="127"/>
        <end position="161"/>
    </location>
</feature>
<feature type="transmembrane region" description="Helical" evidence="10">
    <location>
        <begin position="30"/>
        <end position="49"/>
    </location>
</feature>
<accession>A0A7I8LJP5</accession>
<dbReference type="GO" id="GO:0019915">
    <property type="term" value="P:lipid storage"/>
    <property type="evidence" value="ECO:0007669"/>
    <property type="project" value="TreeGrafter"/>
</dbReference>
<proteinExistence type="inferred from homology"/>
<protein>
    <submittedName>
        <fullName evidence="11">Uncharacterized protein</fullName>
    </submittedName>
</protein>
<evidence type="ECO:0000256" key="9">
    <source>
        <dbReference type="SAM" id="MobiDB-lite"/>
    </source>
</evidence>
<keyword evidence="7 10" id="KW-1133">Transmembrane helix</keyword>
<dbReference type="GO" id="GO:0016020">
    <property type="term" value="C:membrane"/>
    <property type="evidence" value="ECO:0007669"/>
    <property type="project" value="UniProtKB-SubCell"/>
</dbReference>
<dbReference type="PANTHER" id="PTHR33203:SF44">
    <property type="entry name" value="OLEOSIN 20.3 KDA"/>
    <property type="match status" value="1"/>
</dbReference>
<sequence>MAEHRTQAQEQLHHIGEGVKGLMPEKGPSASQVLAVATLLPIGGVLLALSGATLAGTVIGLAVTAPLFIIFSPVLVPAAIVVTLAVTGFLASGAFTLTGLSSISWLVNYLRGLRERAPGYVEEAKRRMHETAGHVEQRTKEAGQRIQSRAQEGAAGGGGRT</sequence>
<dbReference type="OrthoDB" id="1929188at2759"/>
<dbReference type="Proteomes" id="UP000663760">
    <property type="component" value="Chromosome 17"/>
</dbReference>
<dbReference type="AlphaFoldDB" id="A0A7I8LJP5"/>
<dbReference type="EMBL" id="LR746280">
    <property type="protein sequence ID" value="CAA7410273.1"/>
    <property type="molecule type" value="Genomic_DNA"/>
</dbReference>
<evidence type="ECO:0000256" key="4">
    <source>
        <dbReference type="ARBA" id="ARBA00010858"/>
    </source>
</evidence>
<dbReference type="PANTHER" id="PTHR33203">
    <property type="entry name" value="OLEOSIN"/>
    <property type="match status" value="1"/>
</dbReference>
<keyword evidence="12" id="KW-1185">Reference proteome</keyword>
<evidence type="ECO:0000313" key="11">
    <source>
        <dbReference type="EMBL" id="CAA7410273.1"/>
    </source>
</evidence>
<organism evidence="11 12">
    <name type="scientific">Spirodela intermedia</name>
    <name type="common">Intermediate duckweed</name>
    <dbReference type="NCBI Taxonomy" id="51605"/>
    <lineage>
        <taxon>Eukaryota</taxon>
        <taxon>Viridiplantae</taxon>
        <taxon>Streptophyta</taxon>
        <taxon>Embryophyta</taxon>
        <taxon>Tracheophyta</taxon>
        <taxon>Spermatophyta</taxon>
        <taxon>Magnoliopsida</taxon>
        <taxon>Liliopsida</taxon>
        <taxon>Araceae</taxon>
        <taxon>Lemnoideae</taxon>
        <taxon>Spirodela</taxon>
    </lineage>
</organism>
<evidence type="ECO:0000256" key="10">
    <source>
        <dbReference type="SAM" id="Phobius"/>
    </source>
</evidence>
<dbReference type="InterPro" id="IPR000136">
    <property type="entry name" value="Oleosin"/>
</dbReference>
<dbReference type="GO" id="GO:0010344">
    <property type="term" value="P:seed oilbody biogenesis"/>
    <property type="evidence" value="ECO:0007669"/>
    <property type="project" value="TreeGrafter"/>
</dbReference>
<evidence type="ECO:0000256" key="5">
    <source>
        <dbReference type="ARBA" id="ARBA00022677"/>
    </source>
</evidence>
<dbReference type="GO" id="GO:0012511">
    <property type="term" value="C:monolayer-surrounded lipid storage body"/>
    <property type="evidence" value="ECO:0007669"/>
    <property type="project" value="InterPro"/>
</dbReference>
<evidence type="ECO:0000256" key="3">
    <source>
        <dbReference type="ARBA" id="ARBA00004502"/>
    </source>
</evidence>
<evidence type="ECO:0000313" key="12">
    <source>
        <dbReference type="Proteomes" id="UP000663760"/>
    </source>
</evidence>
<name>A0A7I8LJP5_SPIIN</name>
<evidence type="ECO:0000256" key="6">
    <source>
        <dbReference type="ARBA" id="ARBA00022692"/>
    </source>
</evidence>
<feature type="transmembrane region" description="Helical" evidence="10">
    <location>
        <begin position="54"/>
        <end position="74"/>
    </location>
</feature>
<comment type="similarity">
    <text evidence="4">Belongs to the oleosin family.</text>
</comment>
<evidence type="ECO:0000256" key="8">
    <source>
        <dbReference type="ARBA" id="ARBA00023136"/>
    </source>
</evidence>
<dbReference type="GO" id="GO:0050826">
    <property type="term" value="P:response to freezing"/>
    <property type="evidence" value="ECO:0007669"/>
    <property type="project" value="TreeGrafter"/>
</dbReference>
<feature type="compositionally biased region" description="Basic and acidic residues" evidence="9">
    <location>
        <begin position="127"/>
        <end position="143"/>
    </location>
</feature>
<keyword evidence="6 10" id="KW-0812">Transmembrane</keyword>
<comment type="function">
    <text evidence="1">May have a structural role to stabilize the lipid body during desiccation of the seed by preventing coalescence of the oil. Probably interacts with both lipid and phospholipid moieties of lipid bodies. May also provide recognition signals for specific lipase anchorage in lipolysis during seedling growth.</text>
</comment>
<reference evidence="11" key="1">
    <citation type="submission" date="2020-02" db="EMBL/GenBank/DDBJ databases">
        <authorList>
            <person name="Scholz U."/>
            <person name="Mascher M."/>
            <person name="Fiebig A."/>
        </authorList>
    </citation>
    <scope>NUCLEOTIDE SEQUENCE</scope>
</reference>
<evidence type="ECO:0000256" key="7">
    <source>
        <dbReference type="ARBA" id="ARBA00022989"/>
    </source>
</evidence>
<keyword evidence="8 10" id="KW-0472">Membrane</keyword>
<dbReference type="Pfam" id="PF01277">
    <property type="entry name" value="Oleosin"/>
    <property type="match status" value="1"/>
</dbReference>
<evidence type="ECO:0000256" key="2">
    <source>
        <dbReference type="ARBA" id="ARBA00004141"/>
    </source>
</evidence>
<gene>
    <name evidence="11" type="ORF">SI8410_17020951</name>
</gene>
<keyword evidence="5" id="KW-0551">Lipid droplet</keyword>
<feature type="transmembrane region" description="Helical" evidence="10">
    <location>
        <begin position="80"/>
        <end position="107"/>
    </location>
</feature>
<evidence type="ECO:0000256" key="1">
    <source>
        <dbReference type="ARBA" id="ARBA00002582"/>
    </source>
</evidence>
<comment type="subcellular location">
    <subcellularLocation>
        <location evidence="3">Lipid droplet</location>
    </subcellularLocation>
    <subcellularLocation>
        <location evidence="2">Membrane</location>
        <topology evidence="2">Multi-pass membrane protein</topology>
    </subcellularLocation>
</comment>